<evidence type="ECO:0000256" key="1">
    <source>
        <dbReference type="SAM" id="Coils"/>
    </source>
</evidence>
<feature type="region of interest" description="Disordered" evidence="2">
    <location>
        <begin position="95"/>
        <end position="115"/>
    </location>
</feature>
<dbReference type="EMBL" id="GGFK01010565">
    <property type="protein sequence ID" value="MBW43886.1"/>
    <property type="molecule type" value="Transcribed_RNA"/>
</dbReference>
<dbReference type="Gene3D" id="1.10.10.60">
    <property type="entry name" value="Homeodomain-like"/>
    <property type="match status" value="1"/>
</dbReference>
<evidence type="ECO:0000256" key="2">
    <source>
        <dbReference type="SAM" id="MobiDB-lite"/>
    </source>
</evidence>
<sequence>MARRNVWTYEETKALLSVIKDKGLIRYFGEEQNKKLYGIVETEMRKRGFPDKGAFQIEHKWKNLKRVYYKTKREDYLSESCEFFEELDELMSEKLQQNQAKQARSDPTDTVTPKRPRPVLEHFDKLLAKIGAIERENNDEFFRKQKDLINYEFELYTQDERQFNQRLSSILEKNAEDFCFRAQQILILEGMIAGTVADVVEEKLDMVDETMDDVATAEETLEEAIEDADGTEQMVDVIEQLEEETVEMVEMVEEDDLEEDENEIDERKEVVKQYYQAWKEDEF</sequence>
<name>A0A2M4ASW6_9DIPT</name>
<dbReference type="AlphaFoldDB" id="A0A2M4ASW6"/>
<proteinExistence type="predicted"/>
<keyword evidence="1" id="KW-0175">Coiled coil</keyword>
<reference evidence="4" key="1">
    <citation type="submission" date="2018-01" db="EMBL/GenBank/DDBJ databases">
        <title>An insight into the sialome of Amazonian anophelines.</title>
        <authorList>
            <person name="Ribeiro J.M."/>
            <person name="Scarpassa V."/>
            <person name="Calvo E."/>
        </authorList>
    </citation>
    <scope>NUCLEOTIDE SEQUENCE</scope>
    <source>
        <tissue evidence="4">Salivary glands</tissue>
    </source>
</reference>
<evidence type="ECO:0000313" key="4">
    <source>
        <dbReference type="EMBL" id="MBW43886.1"/>
    </source>
</evidence>
<dbReference type="Pfam" id="PF13837">
    <property type="entry name" value="Myb_DNA-bind_4"/>
    <property type="match status" value="1"/>
</dbReference>
<dbReference type="InterPro" id="IPR044822">
    <property type="entry name" value="Myb_DNA-bind_4"/>
</dbReference>
<protein>
    <recommendedName>
        <fullName evidence="3">Myb/SANT-like DNA-binding domain-containing protein</fullName>
    </recommendedName>
</protein>
<feature type="coiled-coil region" evidence="1">
    <location>
        <begin position="207"/>
        <end position="277"/>
    </location>
</feature>
<accession>A0A2M4ASW6</accession>
<organism evidence="4">
    <name type="scientific">Anopheles triannulatus</name>
    <dbReference type="NCBI Taxonomy" id="58253"/>
    <lineage>
        <taxon>Eukaryota</taxon>
        <taxon>Metazoa</taxon>
        <taxon>Ecdysozoa</taxon>
        <taxon>Arthropoda</taxon>
        <taxon>Hexapoda</taxon>
        <taxon>Insecta</taxon>
        <taxon>Pterygota</taxon>
        <taxon>Neoptera</taxon>
        <taxon>Endopterygota</taxon>
        <taxon>Diptera</taxon>
        <taxon>Nematocera</taxon>
        <taxon>Culicoidea</taxon>
        <taxon>Culicidae</taxon>
        <taxon>Anophelinae</taxon>
        <taxon>Anopheles</taxon>
    </lineage>
</organism>
<evidence type="ECO:0000259" key="3">
    <source>
        <dbReference type="Pfam" id="PF13837"/>
    </source>
</evidence>
<feature type="domain" description="Myb/SANT-like DNA-binding" evidence="3">
    <location>
        <begin position="4"/>
        <end position="90"/>
    </location>
</feature>